<accession>A0ABS6D028</accession>
<keyword evidence="3 8" id="KW-0812">Transmembrane</keyword>
<feature type="coiled-coil region" evidence="6">
    <location>
        <begin position="254"/>
        <end position="295"/>
    </location>
</feature>
<dbReference type="InterPro" id="IPR038766">
    <property type="entry name" value="Membrane_comp_ABC_pdt"/>
</dbReference>
<feature type="transmembrane region" description="Helical" evidence="8">
    <location>
        <begin position="660"/>
        <end position="685"/>
    </location>
</feature>
<feature type="transmembrane region" description="Helical" evidence="8">
    <location>
        <begin position="734"/>
        <end position="754"/>
    </location>
</feature>
<evidence type="ECO:0000256" key="8">
    <source>
        <dbReference type="SAM" id="Phobius"/>
    </source>
</evidence>
<reference evidence="10 11" key="1">
    <citation type="submission" date="2021-06" db="EMBL/GenBank/DDBJ databases">
        <title>Faecalicatena sp. nov. isolated from porcine feces.</title>
        <authorList>
            <person name="Oh B.S."/>
            <person name="Lee J.H."/>
        </authorList>
    </citation>
    <scope>NUCLEOTIDE SEQUENCE [LARGE SCALE GENOMIC DNA]</scope>
    <source>
        <strain evidence="10 11">AGMB00832</strain>
    </source>
</reference>
<dbReference type="InterPro" id="IPR003838">
    <property type="entry name" value="ABC3_permease_C"/>
</dbReference>
<keyword evidence="4 8" id="KW-1133">Transmembrane helix</keyword>
<feature type="domain" description="ABC3 transporter permease C-terminal" evidence="9">
    <location>
        <begin position="568"/>
        <end position="679"/>
    </location>
</feature>
<dbReference type="EMBL" id="JABACJ020000002">
    <property type="protein sequence ID" value="MBU3874861.1"/>
    <property type="molecule type" value="Genomic_DNA"/>
</dbReference>
<keyword evidence="11" id="KW-1185">Reference proteome</keyword>
<feature type="transmembrane region" description="Helical" evidence="8">
    <location>
        <begin position="20"/>
        <end position="37"/>
    </location>
</feature>
<feature type="transmembrane region" description="Helical" evidence="8">
    <location>
        <begin position="1052"/>
        <end position="1072"/>
    </location>
</feature>
<protein>
    <submittedName>
        <fullName evidence="10">FtsX-like permease family protein</fullName>
    </submittedName>
</protein>
<feature type="transmembrane region" description="Helical" evidence="8">
    <location>
        <begin position="615"/>
        <end position="640"/>
    </location>
</feature>
<organism evidence="10 11">
    <name type="scientific">Faecalicatena faecalis</name>
    <dbReference type="NCBI Taxonomy" id="2726362"/>
    <lineage>
        <taxon>Bacteria</taxon>
        <taxon>Bacillati</taxon>
        <taxon>Bacillota</taxon>
        <taxon>Clostridia</taxon>
        <taxon>Lachnospirales</taxon>
        <taxon>Lachnospiraceae</taxon>
        <taxon>Faecalicatena</taxon>
    </lineage>
</organism>
<evidence type="ECO:0000256" key="1">
    <source>
        <dbReference type="ARBA" id="ARBA00004651"/>
    </source>
</evidence>
<keyword evidence="2" id="KW-1003">Cell membrane</keyword>
<keyword evidence="6" id="KW-0175">Coiled coil</keyword>
<evidence type="ECO:0000313" key="10">
    <source>
        <dbReference type="EMBL" id="MBU3874861.1"/>
    </source>
</evidence>
<sequence length="1090" mass="121827">MKKAFNKDIWRTVQRGKKRFFSIMLITILGVTMLSGLKAACVDLRYSADRFFDQQKLFDISIVSTLGLTDSDVDALKSMKEIDEAEGAYSETVHVKTEGKKQSVELKSYQKGGLNLPYVIEGTLPEKKQEIAVTEKYRKNSGKSVGDELTIEEYGDTTYKITAIVTDVTDINSPDGAVSFRSTAATDYTFFVIPESMKKDVYTAVYLTVKNSREISCYTAEYESLIKKTVHKIEAQIKKQREQARYDEITGEAYQKLSDEEKEMKDQFSEAEKKLANAQKELDDGLKKLADGQQELNEKSMQAQIEIANAWQQIEDGRAALSDGERRLEESAQQISDGENQLNAAKEELEQKEQAAAEQFSTAQEELANHKSQTEEGIAQLEEQMSLLDPNIDQNTETLNTLQAQKQQLEAALVQIGEQEKQLEAGQAQAKEQFRQAHQTITDKETELAEGKQQLLEGQAALEESRGQLEAGASELAAQQENAADQIAQGQQELDENQKKLEDGQKELDERRAEFEEKRSEAEEKLEDAREEIEEIDMAQWYVTDRSSLSGYANIKSDASSIEAIGTAFPIVFFIVAILISLTTITRMVEEDRGLIGTYKALGFTNSEIRRKYELYSLAACLLGGFMGNLCGFIVLPKIIFTIFQTMYVLPSYEIQFDVLYGVGGVMLFLVGIVGASAIACSAELKETPAVLMRPKAPGKGSRVFLEWITPVWRRMSFLNKVTARNIFRYKKRLFMTAAGIMGCTALVLCGLVIKDSVTDLMPNQYEQIYQYDLMAVSTPQDHEKLLSYLEKKKEVTRYLDVRIDSVKLINSDGKEEKVQMFVIPDGRSLDGYIGMKNLDGKKIKLDDTGVIITRNASDVLHISKGEMISIQDSELTVGKAEITELTENYLGNNLFMTQRVYEKLFGEYEPNGVLADLSKDCTDQAGFADELGREDGVLSAVSTQAMKSEFSTAFGMINMVVYIIIFMAAGLALVVLFTLSTTNISERERELATIKVLGFFDREVHLYVNKETLILTGLGILLGLPLGYVLGNCLTYVLKMPSIHFAVSIHPVSYLIAALISFGFALMVDLITNRVLDGIDPVEALKSIE</sequence>
<keyword evidence="5 8" id="KW-0472">Membrane</keyword>
<dbReference type="Proteomes" id="UP000723714">
    <property type="component" value="Unassembled WGS sequence"/>
</dbReference>
<dbReference type="PANTHER" id="PTHR30287:SF1">
    <property type="entry name" value="INNER MEMBRANE PROTEIN"/>
    <property type="match status" value="1"/>
</dbReference>
<feature type="compositionally biased region" description="Polar residues" evidence="7">
    <location>
        <begin position="477"/>
        <end position="488"/>
    </location>
</feature>
<comment type="subcellular location">
    <subcellularLocation>
        <location evidence="1">Cell membrane</location>
        <topology evidence="1">Multi-pass membrane protein</topology>
    </subcellularLocation>
</comment>
<evidence type="ECO:0000313" key="11">
    <source>
        <dbReference type="Proteomes" id="UP000723714"/>
    </source>
</evidence>
<feature type="domain" description="ABC3 transporter permease C-terminal" evidence="9">
    <location>
        <begin position="964"/>
        <end position="1068"/>
    </location>
</feature>
<evidence type="ECO:0000256" key="4">
    <source>
        <dbReference type="ARBA" id="ARBA00022989"/>
    </source>
</evidence>
<comment type="caution">
    <text evidence="10">The sequence shown here is derived from an EMBL/GenBank/DDBJ whole genome shotgun (WGS) entry which is preliminary data.</text>
</comment>
<feature type="transmembrane region" description="Helical" evidence="8">
    <location>
        <begin position="1013"/>
        <end position="1032"/>
    </location>
</feature>
<evidence type="ECO:0000259" key="9">
    <source>
        <dbReference type="Pfam" id="PF02687"/>
    </source>
</evidence>
<evidence type="ECO:0000256" key="3">
    <source>
        <dbReference type="ARBA" id="ARBA00022692"/>
    </source>
</evidence>
<gene>
    <name evidence="10" type="ORF">HGO97_003410</name>
</gene>
<feature type="transmembrane region" description="Helical" evidence="8">
    <location>
        <begin position="960"/>
        <end position="980"/>
    </location>
</feature>
<proteinExistence type="predicted"/>
<feature type="region of interest" description="Disordered" evidence="7">
    <location>
        <begin position="507"/>
        <end position="529"/>
    </location>
</feature>
<evidence type="ECO:0000256" key="6">
    <source>
        <dbReference type="SAM" id="Coils"/>
    </source>
</evidence>
<name>A0ABS6D028_9FIRM</name>
<evidence type="ECO:0000256" key="2">
    <source>
        <dbReference type="ARBA" id="ARBA00022475"/>
    </source>
</evidence>
<feature type="compositionally biased region" description="Basic and acidic residues" evidence="7">
    <location>
        <begin position="507"/>
        <end position="523"/>
    </location>
</feature>
<dbReference type="PANTHER" id="PTHR30287">
    <property type="entry name" value="MEMBRANE COMPONENT OF PREDICTED ABC SUPERFAMILY METABOLITE UPTAKE TRANSPORTER"/>
    <property type="match status" value="1"/>
</dbReference>
<dbReference type="Pfam" id="PF02687">
    <property type="entry name" value="FtsX"/>
    <property type="match status" value="2"/>
</dbReference>
<feature type="region of interest" description="Disordered" evidence="7">
    <location>
        <begin position="464"/>
        <end position="488"/>
    </location>
</feature>
<feature type="region of interest" description="Disordered" evidence="7">
    <location>
        <begin position="348"/>
        <end position="373"/>
    </location>
</feature>
<dbReference type="RefSeq" id="WP_216239438.1">
    <property type="nucleotide sequence ID" value="NZ_JABACJ020000002.1"/>
</dbReference>
<evidence type="ECO:0000256" key="7">
    <source>
        <dbReference type="SAM" id="MobiDB-lite"/>
    </source>
</evidence>
<feature type="transmembrane region" description="Helical" evidence="8">
    <location>
        <begin position="564"/>
        <end position="585"/>
    </location>
</feature>
<evidence type="ECO:0000256" key="5">
    <source>
        <dbReference type="ARBA" id="ARBA00023136"/>
    </source>
</evidence>